<keyword evidence="1" id="KW-0732">Signal</keyword>
<evidence type="ECO:0000313" key="2">
    <source>
        <dbReference type="EMBL" id="ORY40069.1"/>
    </source>
</evidence>
<feature type="signal peptide" evidence="1">
    <location>
        <begin position="1"/>
        <end position="26"/>
    </location>
</feature>
<evidence type="ECO:0000256" key="1">
    <source>
        <dbReference type="SAM" id="SignalP"/>
    </source>
</evidence>
<sequence>MKMNSLFKSMSYLLLVLICIFSFVKCEINYSTCDDLGYVFDDNDDILSKCYDKLYDKYFLCDDNTKKNPKELTTSSRYRELMEAGVAEACCFPICRDYANGKVRARPCKEVFIERIKKHSPSFTNKMVCKHYG</sequence>
<organism evidence="2 3">
    <name type="scientific">Neocallimastix californiae</name>
    <dbReference type="NCBI Taxonomy" id="1754190"/>
    <lineage>
        <taxon>Eukaryota</taxon>
        <taxon>Fungi</taxon>
        <taxon>Fungi incertae sedis</taxon>
        <taxon>Chytridiomycota</taxon>
        <taxon>Chytridiomycota incertae sedis</taxon>
        <taxon>Neocallimastigomycetes</taxon>
        <taxon>Neocallimastigales</taxon>
        <taxon>Neocallimastigaceae</taxon>
        <taxon>Neocallimastix</taxon>
    </lineage>
</organism>
<comment type="caution">
    <text evidence="2">The sequence shown here is derived from an EMBL/GenBank/DDBJ whole genome shotgun (WGS) entry which is preliminary data.</text>
</comment>
<proteinExistence type="predicted"/>
<dbReference type="EMBL" id="MCOG01000129">
    <property type="protein sequence ID" value="ORY40069.1"/>
    <property type="molecule type" value="Genomic_DNA"/>
</dbReference>
<gene>
    <name evidence="2" type="ORF">LY90DRAFT_622921</name>
</gene>
<evidence type="ECO:0000313" key="3">
    <source>
        <dbReference type="Proteomes" id="UP000193920"/>
    </source>
</evidence>
<feature type="chain" id="PRO_5013186412" evidence="1">
    <location>
        <begin position="27"/>
        <end position="133"/>
    </location>
</feature>
<keyword evidence="3" id="KW-1185">Reference proteome</keyword>
<protein>
    <submittedName>
        <fullName evidence="2">Uncharacterized protein</fullName>
    </submittedName>
</protein>
<reference evidence="2 3" key="1">
    <citation type="submission" date="2016-08" db="EMBL/GenBank/DDBJ databases">
        <title>A Parts List for Fungal Cellulosomes Revealed by Comparative Genomics.</title>
        <authorList>
            <consortium name="DOE Joint Genome Institute"/>
            <person name="Haitjema C.H."/>
            <person name="Gilmore S.P."/>
            <person name="Henske J.K."/>
            <person name="Solomon K.V."/>
            <person name="De Groot R."/>
            <person name="Kuo A."/>
            <person name="Mondo S.J."/>
            <person name="Salamov A.A."/>
            <person name="Labutti K."/>
            <person name="Zhao Z."/>
            <person name="Chiniquy J."/>
            <person name="Barry K."/>
            <person name="Brewer H.M."/>
            <person name="Purvine S.O."/>
            <person name="Wright A.T."/>
            <person name="Boxma B."/>
            <person name="Van Alen T."/>
            <person name="Hackstein J.H."/>
            <person name="Baker S.E."/>
            <person name="Grigoriev I.V."/>
            <person name="O'Malley M.A."/>
        </authorList>
    </citation>
    <scope>NUCLEOTIDE SEQUENCE [LARGE SCALE GENOMIC DNA]</scope>
    <source>
        <strain evidence="2 3">G1</strain>
    </source>
</reference>
<accession>A0A1Y2BZ76</accession>
<dbReference type="Proteomes" id="UP000193920">
    <property type="component" value="Unassembled WGS sequence"/>
</dbReference>
<dbReference type="AlphaFoldDB" id="A0A1Y2BZ76"/>
<name>A0A1Y2BZ76_9FUNG</name>